<dbReference type="InterPro" id="IPR011051">
    <property type="entry name" value="RmlC_Cupin_sf"/>
</dbReference>
<accession>A0A6I4ZWR4</accession>
<dbReference type="RefSeq" id="WP_160847594.1">
    <property type="nucleotide sequence ID" value="NZ_WMEQ01000001.1"/>
</dbReference>
<comment type="similarity">
    <text evidence="1 3">Belongs to the pirin family.</text>
</comment>
<evidence type="ECO:0000256" key="1">
    <source>
        <dbReference type="ARBA" id="ARBA00008416"/>
    </source>
</evidence>
<organism evidence="6 7">
    <name type="scientific">Pontibacillus yanchengensis</name>
    <dbReference type="NCBI Taxonomy" id="462910"/>
    <lineage>
        <taxon>Bacteria</taxon>
        <taxon>Bacillati</taxon>
        <taxon>Bacillota</taxon>
        <taxon>Bacilli</taxon>
        <taxon>Bacillales</taxon>
        <taxon>Bacillaceae</taxon>
        <taxon>Pontibacillus</taxon>
    </lineage>
</organism>
<evidence type="ECO:0000313" key="6">
    <source>
        <dbReference type="EMBL" id="MYL32292.1"/>
    </source>
</evidence>
<name>A0A6I4ZWR4_9BACI</name>
<evidence type="ECO:0000256" key="2">
    <source>
        <dbReference type="PIRSR" id="PIRSR006232-1"/>
    </source>
</evidence>
<dbReference type="SUPFAM" id="SSF51182">
    <property type="entry name" value="RmlC-like cupins"/>
    <property type="match status" value="1"/>
</dbReference>
<dbReference type="CDD" id="cd02247">
    <property type="entry name" value="cupin_pirin_C"/>
    <property type="match status" value="1"/>
</dbReference>
<evidence type="ECO:0000313" key="7">
    <source>
        <dbReference type="Proteomes" id="UP000468638"/>
    </source>
</evidence>
<dbReference type="InterPro" id="IPR012093">
    <property type="entry name" value="Pirin"/>
</dbReference>
<dbReference type="AlphaFoldDB" id="A0A6I4ZWR4"/>
<dbReference type="Pfam" id="PF05726">
    <property type="entry name" value="Pirin_C"/>
    <property type="match status" value="1"/>
</dbReference>
<dbReference type="Proteomes" id="UP000468638">
    <property type="component" value="Unassembled WGS sequence"/>
</dbReference>
<dbReference type="PIRSF" id="PIRSF006232">
    <property type="entry name" value="Pirin"/>
    <property type="match status" value="1"/>
</dbReference>
<sequence>MAQEYENQEPLKRSVKDHWYVEYSEQRFPAIQKGWVLPADRWREFDPFILMAEDWFKRGTFSDHPHRGFQTITYVIDGRLEHVDNGGGKDVLHPGDVQYMNAGWAARHAEEGVEDDIAHTLQLWLNLPSHLRNTETKYQNVYLENVPEVTVDGGSVKVYSGDIAGEKGPLESLVPITLTEISLIEGASYTHQLPENHNAFLYVLSGEVGIGEMEPVHLKKHGVATLTYDENGNETKTSEIQLDAKSRRTRVLVYSGVPIKEEIVQHGPFVMRSMEEIKQTIQDFQQGKFGPSSQ</sequence>
<dbReference type="EMBL" id="WMEQ01000001">
    <property type="protein sequence ID" value="MYL32292.1"/>
    <property type="molecule type" value="Genomic_DNA"/>
</dbReference>
<proteinExistence type="inferred from homology"/>
<gene>
    <name evidence="6" type="ORF">GLW05_01560</name>
</gene>
<dbReference type="CDD" id="cd02909">
    <property type="entry name" value="cupin_pirin_N"/>
    <property type="match status" value="1"/>
</dbReference>
<dbReference type="Pfam" id="PF02678">
    <property type="entry name" value="Pirin"/>
    <property type="match status" value="1"/>
</dbReference>
<evidence type="ECO:0000259" key="4">
    <source>
        <dbReference type="Pfam" id="PF02678"/>
    </source>
</evidence>
<evidence type="ECO:0000256" key="3">
    <source>
        <dbReference type="RuleBase" id="RU003457"/>
    </source>
</evidence>
<comment type="cofactor">
    <cofactor evidence="2">
        <name>Fe cation</name>
        <dbReference type="ChEBI" id="CHEBI:24875"/>
    </cofactor>
    <text evidence="2">Binds 1 Fe cation per subunit.</text>
</comment>
<evidence type="ECO:0000259" key="5">
    <source>
        <dbReference type="Pfam" id="PF05726"/>
    </source>
</evidence>
<dbReference type="GO" id="GO:0046872">
    <property type="term" value="F:metal ion binding"/>
    <property type="evidence" value="ECO:0007669"/>
    <property type="project" value="UniProtKB-KW"/>
</dbReference>
<dbReference type="PANTHER" id="PTHR13903:SF8">
    <property type="entry name" value="PIRIN"/>
    <property type="match status" value="1"/>
</dbReference>
<reference evidence="6 7" key="1">
    <citation type="submission" date="2019-11" db="EMBL/GenBank/DDBJ databases">
        <title>Genome sequences of 17 halophilic strains isolated from different environments.</title>
        <authorList>
            <person name="Furrow R.E."/>
        </authorList>
    </citation>
    <scope>NUCLEOTIDE SEQUENCE [LARGE SCALE GENOMIC DNA]</scope>
    <source>
        <strain evidence="6 7">22514_16_FS</strain>
    </source>
</reference>
<dbReference type="InterPro" id="IPR014710">
    <property type="entry name" value="RmlC-like_jellyroll"/>
</dbReference>
<feature type="binding site" evidence="2">
    <location>
        <position position="108"/>
    </location>
    <ligand>
        <name>Fe cation</name>
        <dbReference type="ChEBI" id="CHEBI:24875"/>
    </ligand>
</feature>
<dbReference type="OrthoDB" id="321327at2"/>
<protein>
    <submittedName>
        <fullName evidence="6">Pirin family protein</fullName>
    </submittedName>
</protein>
<dbReference type="InterPro" id="IPR008778">
    <property type="entry name" value="Pirin_C_dom"/>
</dbReference>
<keyword evidence="2" id="KW-0479">Metal-binding</keyword>
<dbReference type="InterPro" id="IPR003829">
    <property type="entry name" value="Pirin_N_dom"/>
</dbReference>
<feature type="binding site" evidence="2">
    <location>
        <position position="66"/>
    </location>
    <ligand>
        <name>Fe cation</name>
        <dbReference type="ChEBI" id="CHEBI:24875"/>
    </ligand>
</feature>
<dbReference type="Gene3D" id="2.60.120.10">
    <property type="entry name" value="Jelly Rolls"/>
    <property type="match status" value="2"/>
</dbReference>
<feature type="binding site" evidence="2">
    <location>
        <position position="110"/>
    </location>
    <ligand>
        <name>Fe cation</name>
        <dbReference type="ChEBI" id="CHEBI:24875"/>
    </ligand>
</feature>
<feature type="domain" description="Pirin N-terminal" evidence="4">
    <location>
        <begin position="55"/>
        <end position="125"/>
    </location>
</feature>
<feature type="domain" description="Pirin C-terminal" evidence="5">
    <location>
        <begin position="180"/>
        <end position="290"/>
    </location>
</feature>
<feature type="binding site" evidence="2">
    <location>
        <position position="64"/>
    </location>
    <ligand>
        <name>Fe cation</name>
        <dbReference type="ChEBI" id="CHEBI:24875"/>
    </ligand>
</feature>
<comment type="caution">
    <text evidence="6">The sequence shown here is derived from an EMBL/GenBank/DDBJ whole genome shotgun (WGS) entry which is preliminary data.</text>
</comment>
<keyword evidence="2" id="KW-0408">Iron</keyword>
<dbReference type="PANTHER" id="PTHR13903">
    <property type="entry name" value="PIRIN-RELATED"/>
    <property type="match status" value="1"/>
</dbReference>